<feature type="domain" description="Lysozyme inhibitor LprI-like N-terminal" evidence="2">
    <location>
        <begin position="38"/>
        <end position="116"/>
    </location>
</feature>
<keyword evidence="1" id="KW-0732">Signal</keyword>
<protein>
    <submittedName>
        <fullName evidence="3">DUF1311 domain-containing protein</fullName>
    </submittedName>
</protein>
<dbReference type="EMBL" id="CP072801">
    <property type="protein sequence ID" value="QTR46158.1"/>
    <property type="molecule type" value="Genomic_DNA"/>
</dbReference>
<evidence type="ECO:0000313" key="4">
    <source>
        <dbReference type="Proteomes" id="UP000672039"/>
    </source>
</evidence>
<organism evidence="3 4">
    <name type="scientific">Thiothrix litoralis</name>
    <dbReference type="NCBI Taxonomy" id="2891210"/>
    <lineage>
        <taxon>Bacteria</taxon>
        <taxon>Pseudomonadati</taxon>
        <taxon>Pseudomonadota</taxon>
        <taxon>Gammaproteobacteria</taxon>
        <taxon>Thiotrichales</taxon>
        <taxon>Thiotrichaceae</taxon>
        <taxon>Thiothrix</taxon>
    </lineage>
</organism>
<keyword evidence="4" id="KW-1185">Reference proteome</keyword>
<accession>A0ABX7WUV5</accession>
<proteinExistence type="predicted"/>
<evidence type="ECO:0000313" key="3">
    <source>
        <dbReference type="EMBL" id="QTR46158.1"/>
    </source>
</evidence>
<sequence length="119" mass="13145">MKKMFFASALLAFSSIATAGTGLNCSDDNVLADINRLEACYTQVDSELNGTFKELQARHKDVKEKMAALKQMQLGWIKMRDAQCDFQSMNSAGGGGVAQTAMRCIVEMTIQRDKELQDL</sequence>
<dbReference type="InterPro" id="IPR009739">
    <property type="entry name" value="LprI-like_N"/>
</dbReference>
<gene>
    <name evidence="3" type="ORF">J9253_19635</name>
</gene>
<dbReference type="Proteomes" id="UP000672039">
    <property type="component" value="Chromosome"/>
</dbReference>
<dbReference type="Pfam" id="PF07007">
    <property type="entry name" value="LprI"/>
    <property type="match status" value="1"/>
</dbReference>
<feature type="chain" id="PRO_5045344450" evidence="1">
    <location>
        <begin position="20"/>
        <end position="119"/>
    </location>
</feature>
<evidence type="ECO:0000256" key="1">
    <source>
        <dbReference type="SAM" id="SignalP"/>
    </source>
</evidence>
<feature type="signal peptide" evidence="1">
    <location>
        <begin position="1"/>
        <end position="19"/>
    </location>
</feature>
<reference evidence="3 4" key="1">
    <citation type="submission" date="2021-04" db="EMBL/GenBank/DDBJ databases">
        <title>Genomics, taxonomy and metabolism of representatives of sulfur bacteria of the genus Thiothrix: Thiothrix fructosivorans QT, Thiothrix unzii A1T and three new species, Thiothrix subterranea sp. nov., Thiothrix litoralis sp. nov. and 'Candidatus Thiothrix anitrata' sp. nov.</title>
        <authorList>
            <person name="Ravin N.V."/>
            <person name="Smolyakov D."/>
            <person name="Rudenko T.S."/>
            <person name="Mardanov A.V."/>
            <person name="Beletsky A.V."/>
            <person name="Markov N.D."/>
            <person name="Fomenkov A.I."/>
            <person name="Roberts R.J."/>
            <person name="Karnachuk O.V."/>
            <person name="Novikov A."/>
            <person name="Grabovich M.Y."/>
        </authorList>
    </citation>
    <scope>NUCLEOTIDE SEQUENCE [LARGE SCALE GENOMIC DNA]</scope>
    <source>
        <strain evidence="3 4">AS</strain>
    </source>
</reference>
<dbReference type="RefSeq" id="WP_210222520.1">
    <property type="nucleotide sequence ID" value="NZ_CP072801.1"/>
</dbReference>
<dbReference type="Gene3D" id="1.20.1270.180">
    <property type="match status" value="1"/>
</dbReference>
<name>A0ABX7WUV5_9GAMM</name>
<evidence type="ECO:0000259" key="2">
    <source>
        <dbReference type="Pfam" id="PF07007"/>
    </source>
</evidence>